<protein>
    <submittedName>
        <fullName evidence="1">Uncharacterized protein</fullName>
    </submittedName>
</protein>
<feature type="non-terminal residue" evidence="1">
    <location>
        <position position="1"/>
    </location>
</feature>
<evidence type="ECO:0000313" key="1">
    <source>
        <dbReference type="EMBL" id="OAY22102.1"/>
    </source>
</evidence>
<organism evidence="1">
    <name type="scientific">Manihot esculenta</name>
    <name type="common">Cassava</name>
    <name type="synonym">Jatropha manihot</name>
    <dbReference type="NCBI Taxonomy" id="3983"/>
    <lineage>
        <taxon>Eukaryota</taxon>
        <taxon>Viridiplantae</taxon>
        <taxon>Streptophyta</taxon>
        <taxon>Embryophyta</taxon>
        <taxon>Tracheophyta</taxon>
        <taxon>Spermatophyta</taxon>
        <taxon>Magnoliopsida</taxon>
        <taxon>eudicotyledons</taxon>
        <taxon>Gunneridae</taxon>
        <taxon>Pentapetalae</taxon>
        <taxon>rosids</taxon>
        <taxon>fabids</taxon>
        <taxon>Malpighiales</taxon>
        <taxon>Euphorbiaceae</taxon>
        <taxon>Crotonoideae</taxon>
        <taxon>Manihoteae</taxon>
        <taxon>Manihot</taxon>
    </lineage>
</organism>
<accession>A0A199UBT8</accession>
<reference evidence="1" key="1">
    <citation type="submission" date="2016-02" db="EMBL/GenBank/DDBJ databases">
        <title>WGS assembly of Manihot esculenta.</title>
        <authorList>
            <person name="Bredeson J.V."/>
            <person name="Prochnik S.E."/>
            <person name="Lyons J.B."/>
            <person name="Schmutz J."/>
            <person name="Grimwood J."/>
            <person name="Vrebalov J."/>
            <person name="Bart R.S."/>
            <person name="Amuge T."/>
            <person name="Ferguson M.E."/>
            <person name="Green R."/>
            <person name="Putnam N."/>
            <person name="Stites J."/>
            <person name="Rounsley S."/>
            <person name="Rokhsar D.S."/>
        </authorList>
    </citation>
    <scope>NUCLEOTIDE SEQUENCE [LARGE SCALE GENOMIC DNA]</scope>
    <source>
        <tissue evidence="1">Leaf</tissue>
    </source>
</reference>
<proteinExistence type="predicted"/>
<name>A0A199UBT8_MANES</name>
<dbReference type="AlphaFoldDB" id="A0A199UBT8"/>
<sequence length="112" mass="13104">WLQINSKLKTLSNIDYVISAEIPCKKYDPIGYEVVSNFMIHGPCKSINSNSQCMQKGRYSKYYPKKFVSETSIDKNGFVVYKRRDNRSLIEKKGPRTFEEIRTVNGITYLMY</sequence>
<dbReference type="STRING" id="3983.A0A199UBT8"/>
<gene>
    <name evidence="1" type="ORF">MANES_S029600</name>
</gene>
<dbReference type="EMBL" id="KV450514">
    <property type="protein sequence ID" value="OAY22102.1"/>
    <property type="molecule type" value="Genomic_DNA"/>
</dbReference>